<dbReference type="Proteomes" id="UP000594262">
    <property type="component" value="Unplaced"/>
</dbReference>
<evidence type="ECO:0000313" key="3">
    <source>
        <dbReference type="Proteomes" id="UP000594262"/>
    </source>
</evidence>
<keyword evidence="1" id="KW-0812">Transmembrane</keyword>
<keyword evidence="1" id="KW-0472">Membrane</keyword>
<feature type="transmembrane region" description="Helical" evidence="1">
    <location>
        <begin position="20"/>
        <end position="43"/>
    </location>
</feature>
<evidence type="ECO:0000313" key="2">
    <source>
        <dbReference type="EnsemblMetazoa" id="CLYHEMP025042.1"/>
    </source>
</evidence>
<reference evidence="2" key="1">
    <citation type="submission" date="2021-01" db="UniProtKB">
        <authorList>
            <consortium name="EnsemblMetazoa"/>
        </authorList>
    </citation>
    <scope>IDENTIFICATION</scope>
</reference>
<keyword evidence="3" id="KW-1185">Reference proteome</keyword>
<dbReference type="AlphaFoldDB" id="A0A7M5XKP1"/>
<accession>A0A7M5XKP1</accession>
<proteinExistence type="predicted"/>
<protein>
    <submittedName>
        <fullName evidence="2">Uncharacterized protein</fullName>
    </submittedName>
</protein>
<sequence>MMVGIGEMVFLVLEFTTELAFVPIVGQVLAVAGVILDILLLILGASMHQKTPAQIFIEEEGHDFLQTVEIDQEVIDDDDDSDKGSVRSKIRRIKNRIARRKRDLADKKKRLENDQ</sequence>
<keyword evidence="1" id="KW-1133">Transmembrane helix</keyword>
<organism evidence="2 3">
    <name type="scientific">Clytia hemisphaerica</name>
    <dbReference type="NCBI Taxonomy" id="252671"/>
    <lineage>
        <taxon>Eukaryota</taxon>
        <taxon>Metazoa</taxon>
        <taxon>Cnidaria</taxon>
        <taxon>Hydrozoa</taxon>
        <taxon>Hydroidolina</taxon>
        <taxon>Leptothecata</taxon>
        <taxon>Obeliida</taxon>
        <taxon>Clytiidae</taxon>
        <taxon>Clytia</taxon>
    </lineage>
</organism>
<evidence type="ECO:0000256" key="1">
    <source>
        <dbReference type="SAM" id="Phobius"/>
    </source>
</evidence>
<dbReference type="EnsemblMetazoa" id="CLYHEMT025042.1">
    <property type="protein sequence ID" value="CLYHEMP025042.1"/>
    <property type="gene ID" value="CLYHEMG025042"/>
</dbReference>
<name>A0A7M5XKP1_9CNID</name>